<evidence type="ECO:0000259" key="15">
    <source>
        <dbReference type="PROSITE" id="PS50880"/>
    </source>
</evidence>
<evidence type="ECO:0000256" key="6">
    <source>
        <dbReference type="ARBA" id="ARBA00022723"/>
    </source>
</evidence>
<dbReference type="InterPro" id="IPR006295">
    <property type="entry name" value="DNA_primase_DnaG"/>
</dbReference>
<keyword evidence="7 12" id="KW-0863">Zinc-finger</keyword>
<keyword evidence="2 12" id="KW-0639">Primosome</keyword>
<dbReference type="SMART" id="SM00766">
    <property type="entry name" value="DnaG_DnaB_bind"/>
    <property type="match status" value="1"/>
</dbReference>
<evidence type="ECO:0000256" key="12">
    <source>
        <dbReference type="HAMAP-Rule" id="MF_00974"/>
    </source>
</evidence>
<dbReference type="NCBIfam" id="TIGR01391">
    <property type="entry name" value="dnaG"/>
    <property type="match status" value="1"/>
</dbReference>
<dbReference type="Pfam" id="PF08275">
    <property type="entry name" value="DNAG_N"/>
    <property type="match status" value="1"/>
</dbReference>
<dbReference type="CDD" id="cd03364">
    <property type="entry name" value="TOPRIM_DnaG_primases"/>
    <property type="match status" value="1"/>
</dbReference>
<dbReference type="PANTHER" id="PTHR30313">
    <property type="entry name" value="DNA PRIMASE"/>
    <property type="match status" value="1"/>
</dbReference>
<proteinExistence type="inferred from homology"/>
<comment type="similarity">
    <text evidence="12 13">Belongs to the DnaG primase family.</text>
</comment>
<feature type="domain" description="Toprim" evidence="15">
    <location>
        <begin position="222"/>
        <end position="303"/>
    </location>
</feature>
<evidence type="ECO:0000256" key="10">
    <source>
        <dbReference type="ARBA" id="ARBA00023125"/>
    </source>
</evidence>
<dbReference type="AlphaFoldDB" id="A0A0K2BLS1"/>
<dbReference type="FunFam" id="3.90.980.10:FF:000001">
    <property type="entry name" value="DNA primase"/>
    <property type="match status" value="1"/>
</dbReference>
<dbReference type="EC" id="2.7.7.101" evidence="12"/>
<evidence type="ECO:0000256" key="4">
    <source>
        <dbReference type="ARBA" id="ARBA00022695"/>
    </source>
</evidence>
<dbReference type="GO" id="GO:0005737">
    <property type="term" value="C:cytoplasm"/>
    <property type="evidence" value="ECO:0007669"/>
    <property type="project" value="TreeGrafter"/>
</dbReference>
<comment type="domain">
    <text evidence="12">Contains an N-terminal zinc-binding domain, a central core domain that contains the primase activity, and a C-terminal DnaB-binding domain.</text>
</comment>
<dbReference type="SUPFAM" id="SSF117023">
    <property type="entry name" value="DNA primase DnaG, C-terminal domain"/>
    <property type="match status" value="1"/>
</dbReference>
<dbReference type="InterPro" id="IPR016136">
    <property type="entry name" value="DNA_helicase_N/primase_C"/>
</dbReference>
<dbReference type="EMBL" id="CP011787">
    <property type="protein sequence ID" value="AKZ66137.1"/>
    <property type="molecule type" value="Genomic_DNA"/>
</dbReference>
<evidence type="ECO:0000313" key="16">
    <source>
        <dbReference type="EMBL" id="AKZ66137.1"/>
    </source>
</evidence>
<dbReference type="Pfam" id="PF13155">
    <property type="entry name" value="Toprim_2"/>
    <property type="match status" value="1"/>
</dbReference>
<dbReference type="Gene3D" id="1.10.860.10">
    <property type="entry name" value="DNAb Helicase, Chain A"/>
    <property type="match status" value="1"/>
</dbReference>
<dbReference type="Gene3D" id="1.20.50.20">
    <property type="entry name" value="DnaG, RNA polymerase domain, helical bundle"/>
    <property type="match status" value="1"/>
</dbReference>
<dbReference type="GO" id="GO:0003899">
    <property type="term" value="F:DNA-directed RNA polymerase activity"/>
    <property type="evidence" value="ECO:0007669"/>
    <property type="project" value="UniProtKB-UniRule"/>
</dbReference>
<gene>
    <name evidence="12 16" type="primary">dnaG</name>
    <name evidence="16" type="ORF">AB162_560</name>
</gene>
<evidence type="ECO:0000256" key="13">
    <source>
        <dbReference type="PIRNR" id="PIRNR002811"/>
    </source>
</evidence>
<comment type="catalytic activity">
    <reaction evidence="12">
        <text>ssDNA + n NTP = ssDNA/pppN(pN)n-1 hybrid + (n-1) diphosphate.</text>
        <dbReference type="EC" id="2.7.7.101"/>
    </reaction>
</comment>
<dbReference type="GO" id="GO:0003677">
    <property type="term" value="F:DNA binding"/>
    <property type="evidence" value="ECO:0007669"/>
    <property type="project" value="UniProtKB-KW"/>
</dbReference>
<dbReference type="InterPro" id="IPR013173">
    <property type="entry name" value="DNA_primase_DnaG_DnaB-bd_dom"/>
</dbReference>
<dbReference type="Gene3D" id="3.90.980.10">
    <property type="entry name" value="DNA primase, catalytic core, N-terminal domain"/>
    <property type="match status" value="1"/>
</dbReference>
<dbReference type="Gene3D" id="3.90.580.10">
    <property type="entry name" value="Zinc finger, CHC2-type domain"/>
    <property type="match status" value="1"/>
</dbReference>
<evidence type="ECO:0000256" key="1">
    <source>
        <dbReference type="ARBA" id="ARBA00022478"/>
    </source>
</evidence>
<dbReference type="GO" id="GO:0000428">
    <property type="term" value="C:DNA-directed RNA polymerase complex"/>
    <property type="evidence" value="ECO:0007669"/>
    <property type="project" value="UniProtKB-KW"/>
</dbReference>
<comment type="cofactor">
    <cofactor evidence="12 13 14">
        <name>Zn(2+)</name>
        <dbReference type="ChEBI" id="CHEBI:29105"/>
    </cofactor>
    <text evidence="12 13 14">Binds 1 zinc ion per monomer.</text>
</comment>
<evidence type="ECO:0000256" key="9">
    <source>
        <dbReference type="ARBA" id="ARBA00022842"/>
    </source>
</evidence>
<dbReference type="InterPro" id="IPR006171">
    <property type="entry name" value="TOPRIM_dom"/>
</dbReference>
<dbReference type="InterPro" id="IPR050219">
    <property type="entry name" value="DnaG_primase"/>
</dbReference>
<comment type="function">
    <text evidence="12 13">RNA polymerase that catalyzes the synthesis of short RNA molecules used as primers for DNA polymerase during DNA replication.</text>
</comment>
<dbReference type="HAMAP" id="MF_00974">
    <property type="entry name" value="DNA_primase_DnaG"/>
    <property type="match status" value="1"/>
</dbReference>
<keyword evidence="8 12" id="KW-0862">Zinc</keyword>
<dbReference type="GO" id="GO:0006269">
    <property type="term" value="P:DNA replication, synthesis of primer"/>
    <property type="evidence" value="ECO:0007669"/>
    <property type="project" value="UniProtKB-UniRule"/>
</dbReference>
<dbReference type="SMART" id="SM00400">
    <property type="entry name" value="ZnF_CHCC"/>
    <property type="match status" value="1"/>
</dbReference>
<dbReference type="Pfam" id="PF10410">
    <property type="entry name" value="DnaB_bind"/>
    <property type="match status" value="1"/>
</dbReference>
<evidence type="ECO:0000256" key="11">
    <source>
        <dbReference type="ARBA" id="ARBA00023163"/>
    </source>
</evidence>
<sequence>MACCPFHNDKIPSFNVSSEKQFYHCFSCGSNGNAIDFMMNYDRLEFIETIEELATMCGLDIPYETYLYSNNNTNYSRQNIFYMMNKLSKFYQHILIKKDFLVKNFLKQRGLSKIVINNFAIGFAPPGWDNVIKYFGCSDKEIALLKAAGMVIKNNNGDIYDRFRNRVMFPIRDQRGRILAFGGRLIVEGQPKYLNSPETDIFHKSRQLYGLYEAKQKNTVLSRLLVVEGYMDVVTLTQFGINYAVASLGTNTTTEHIQLLYRNTDQIICCYDGDNAGREAAWRTLKHAIPYLMDGRQLSFIFLSDGEDPDTLVRKIGKNAFEQYIEQAQPMSKFLFDTLIKKVDLSNIDGRAKLSALALPLISKIPGRILRLFLRQQLCHKIGLIDDSKLEKMLQYNYNRKQKKYILLQQPKLTNMRILIGLLVQKPWLSTLVTITNSLYQTKQTGVQLFIKLVKICKLQPELTTGQLLELNRHNKYYSQLKNLAQWNHMIIENMIKRTFLDALKRLYDSILEERQEKLIALERTHGISTEERKELWSLNQILSKKR</sequence>
<dbReference type="KEGG" id="bcig:AB162_560"/>
<dbReference type="InterPro" id="IPR019475">
    <property type="entry name" value="DNA_primase_DnaB-bd"/>
</dbReference>
<keyword evidence="11 12" id="KW-0804">Transcription</keyword>
<comment type="subunit">
    <text evidence="12">Monomer. Interacts with DnaB.</text>
</comment>
<dbReference type="InterPro" id="IPR036977">
    <property type="entry name" value="DNA_primase_Znf_CHC2"/>
</dbReference>
<reference evidence="16 17" key="1">
    <citation type="submission" date="2015-06" db="EMBL/GenBank/DDBJ databases">
        <title>Lineage-specific patterns of genome deterioration in obligate symbionts.</title>
        <authorList>
            <person name="Bennett G.M."/>
            <person name="McCutcheon J.P."/>
            <person name="McDonald B.R."/>
            <person name="Moran N.A."/>
        </authorList>
    </citation>
    <scope>NUCLEOTIDE SEQUENCE [LARGE SCALE GENOMIC DNA]</scope>
    <source>
        <strain evidence="16 17">B-GSS</strain>
    </source>
</reference>
<keyword evidence="5 12" id="KW-0235">DNA replication</keyword>
<feature type="zinc finger region" description="CHC2-type" evidence="12 14">
    <location>
        <begin position="4"/>
        <end position="28"/>
    </location>
</feature>
<dbReference type="InterPro" id="IPR002694">
    <property type="entry name" value="Znf_CHC2"/>
</dbReference>
<name>A0A0K2BLS1_9GAMM</name>
<dbReference type="GO" id="GO:1990077">
    <property type="term" value="C:primosome complex"/>
    <property type="evidence" value="ECO:0007669"/>
    <property type="project" value="UniProtKB-KW"/>
</dbReference>
<accession>A0A0K2BLS1</accession>
<dbReference type="PANTHER" id="PTHR30313:SF2">
    <property type="entry name" value="DNA PRIMASE"/>
    <property type="match status" value="1"/>
</dbReference>
<dbReference type="InterPro" id="IPR013264">
    <property type="entry name" value="DNAG_N"/>
</dbReference>
<dbReference type="InterPro" id="IPR034151">
    <property type="entry name" value="TOPRIM_DnaG_bac"/>
</dbReference>
<keyword evidence="6 12" id="KW-0479">Metal-binding</keyword>
<keyword evidence="9" id="KW-0460">Magnesium</keyword>
<dbReference type="Gene3D" id="3.40.1360.10">
    <property type="match status" value="1"/>
</dbReference>
<evidence type="ECO:0000256" key="14">
    <source>
        <dbReference type="PIRSR" id="PIRSR002811-1"/>
    </source>
</evidence>
<dbReference type="SMART" id="SM00493">
    <property type="entry name" value="TOPRIM"/>
    <property type="match status" value="1"/>
</dbReference>
<keyword evidence="10 12" id="KW-0238">DNA-binding</keyword>
<evidence type="ECO:0000256" key="7">
    <source>
        <dbReference type="ARBA" id="ARBA00022771"/>
    </source>
</evidence>
<dbReference type="PIRSF" id="PIRSF002811">
    <property type="entry name" value="DnaG"/>
    <property type="match status" value="1"/>
</dbReference>
<dbReference type="PATRIC" id="fig|186490.8.peg.526"/>
<dbReference type="PROSITE" id="PS50880">
    <property type="entry name" value="TOPRIM"/>
    <property type="match status" value="1"/>
</dbReference>
<keyword evidence="17" id="KW-1185">Reference proteome</keyword>
<evidence type="ECO:0000256" key="2">
    <source>
        <dbReference type="ARBA" id="ARBA00022515"/>
    </source>
</evidence>
<evidence type="ECO:0000256" key="5">
    <source>
        <dbReference type="ARBA" id="ARBA00022705"/>
    </source>
</evidence>
<dbReference type="FunFam" id="3.40.1360.10:FF:000002">
    <property type="entry name" value="DNA primase"/>
    <property type="match status" value="1"/>
</dbReference>
<dbReference type="GO" id="GO:0008270">
    <property type="term" value="F:zinc ion binding"/>
    <property type="evidence" value="ECO:0007669"/>
    <property type="project" value="UniProtKB-UniRule"/>
</dbReference>
<dbReference type="SUPFAM" id="SSF57783">
    <property type="entry name" value="Zinc beta-ribbon"/>
    <property type="match status" value="1"/>
</dbReference>
<dbReference type="Pfam" id="PF08278">
    <property type="entry name" value="DnaG_DnaB_bind"/>
    <property type="match status" value="1"/>
</dbReference>
<protein>
    <recommendedName>
        <fullName evidence="12 13">DNA primase</fullName>
        <ecNumber evidence="12">2.7.7.101</ecNumber>
    </recommendedName>
</protein>
<keyword evidence="3 12" id="KW-0808">Transferase</keyword>
<evidence type="ECO:0000313" key="17">
    <source>
        <dbReference type="Proteomes" id="UP000056466"/>
    </source>
</evidence>
<organism evidence="16 17">
    <name type="scientific">Candidatus Palibaumannia cicadellinicola</name>
    <dbReference type="NCBI Taxonomy" id="186490"/>
    <lineage>
        <taxon>Bacteria</taxon>
        <taxon>Pseudomonadati</taxon>
        <taxon>Pseudomonadota</taxon>
        <taxon>Gammaproteobacteria</taxon>
        <taxon>Candidatus Palibaumannia</taxon>
    </lineage>
</organism>
<evidence type="ECO:0000256" key="3">
    <source>
        <dbReference type="ARBA" id="ARBA00022679"/>
    </source>
</evidence>
<evidence type="ECO:0000256" key="8">
    <source>
        <dbReference type="ARBA" id="ARBA00022833"/>
    </source>
</evidence>
<keyword evidence="4 12" id="KW-0548">Nucleotidyltransferase</keyword>
<dbReference type="InterPro" id="IPR037068">
    <property type="entry name" value="DNA_primase_core_N_sf"/>
</dbReference>
<keyword evidence="1 12" id="KW-0240">DNA-directed RNA polymerase</keyword>
<dbReference type="SUPFAM" id="SSF56731">
    <property type="entry name" value="DNA primase core"/>
    <property type="match status" value="1"/>
</dbReference>
<dbReference type="Pfam" id="PF01807">
    <property type="entry name" value="Zn_ribbon_DnaG"/>
    <property type="match status" value="1"/>
</dbReference>
<dbReference type="InterPro" id="IPR030846">
    <property type="entry name" value="DnaG_bac"/>
</dbReference>
<dbReference type="Proteomes" id="UP000056466">
    <property type="component" value="Chromosome"/>
</dbReference>